<evidence type="ECO:0000313" key="4">
    <source>
        <dbReference type="Proteomes" id="UP000012174"/>
    </source>
</evidence>
<keyword evidence="2" id="KW-0472">Membrane</keyword>
<gene>
    <name evidence="3" type="ORF">UCREL1_4039</name>
</gene>
<feature type="transmembrane region" description="Helical" evidence="2">
    <location>
        <begin position="45"/>
        <end position="65"/>
    </location>
</feature>
<evidence type="ECO:0000313" key="3">
    <source>
        <dbReference type="EMBL" id="EMR68941.1"/>
    </source>
</evidence>
<sequence length="151" mass="16593">MMTTVTVVQPRSGGPYTNGPPLDGGTGPGVLAGNGSENRTTSMEVGVIIGVVTAIVFTLIGIFAWRARRNKRARNNLDSTAPGDGQSSERIAHPSPLPKDDRDVERFSTIEHDKILAFEPPPRAHPVMNWRTWNKHGQRDGVEEHEITNRF</sequence>
<dbReference type="AlphaFoldDB" id="M7TG60"/>
<feature type="region of interest" description="Disordered" evidence="1">
    <location>
        <begin position="71"/>
        <end position="104"/>
    </location>
</feature>
<dbReference type="HOGENOM" id="CLU_1731462_0_0_1"/>
<evidence type="ECO:0000256" key="2">
    <source>
        <dbReference type="SAM" id="Phobius"/>
    </source>
</evidence>
<dbReference type="KEGG" id="ela:UCREL1_4039"/>
<keyword evidence="4" id="KW-1185">Reference proteome</keyword>
<keyword evidence="2" id="KW-0812">Transmembrane</keyword>
<protein>
    <submittedName>
        <fullName evidence="3">Uncharacterized protein</fullName>
    </submittedName>
</protein>
<accession>M7TG60</accession>
<feature type="compositionally biased region" description="Gly residues" evidence="1">
    <location>
        <begin position="22"/>
        <end position="32"/>
    </location>
</feature>
<keyword evidence="2" id="KW-1133">Transmembrane helix</keyword>
<dbReference type="OrthoDB" id="4765841at2759"/>
<dbReference type="Proteomes" id="UP000012174">
    <property type="component" value="Unassembled WGS sequence"/>
</dbReference>
<dbReference type="EMBL" id="KB706149">
    <property type="protein sequence ID" value="EMR68941.1"/>
    <property type="molecule type" value="Genomic_DNA"/>
</dbReference>
<organism evidence="3 4">
    <name type="scientific">Eutypa lata (strain UCR-EL1)</name>
    <name type="common">Grapevine dieback disease fungus</name>
    <name type="synonym">Eutypa armeniacae</name>
    <dbReference type="NCBI Taxonomy" id="1287681"/>
    <lineage>
        <taxon>Eukaryota</taxon>
        <taxon>Fungi</taxon>
        <taxon>Dikarya</taxon>
        <taxon>Ascomycota</taxon>
        <taxon>Pezizomycotina</taxon>
        <taxon>Sordariomycetes</taxon>
        <taxon>Xylariomycetidae</taxon>
        <taxon>Xylariales</taxon>
        <taxon>Diatrypaceae</taxon>
        <taxon>Eutypa</taxon>
    </lineage>
</organism>
<proteinExistence type="predicted"/>
<evidence type="ECO:0000256" key="1">
    <source>
        <dbReference type="SAM" id="MobiDB-lite"/>
    </source>
</evidence>
<reference evidence="4" key="1">
    <citation type="journal article" date="2013" name="Genome Announc.">
        <title>Draft genome sequence of the grapevine dieback fungus Eutypa lata UCR-EL1.</title>
        <authorList>
            <person name="Blanco-Ulate B."/>
            <person name="Rolshausen P.E."/>
            <person name="Cantu D."/>
        </authorList>
    </citation>
    <scope>NUCLEOTIDE SEQUENCE [LARGE SCALE GENOMIC DNA]</scope>
    <source>
        <strain evidence="4">UCR-EL1</strain>
    </source>
</reference>
<dbReference type="OMA" id="NNVEQGE"/>
<name>M7TG60_EUTLA</name>
<feature type="region of interest" description="Disordered" evidence="1">
    <location>
        <begin position="1"/>
        <end position="37"/>
    </location>
</feature>